<reference evidence="2 3" key="1">
    <citation type="submission" date="2016-05" db="EMBL/GenBank/DDBJ databases">
        <title>Genomic and physiological characterization of Planctopirus sp. isolated from fresh water lake.</title>
        <authorList>
            <person name="Subhash Y."/>
            <person name="Ramana C."/>
        </authorList>
    </citation>
    <scope>NUCLEOTIDE SEQUENCE [LARGE SCALE GENOMIC DNA]</scope>
    <source>
        <strain evidence="2 3">JC280</strain>
    </source>
</reference>
<dbReference type="Pfam" id="PF01928">
    <property type="entry name" value="CYTH"/>
    <property type="match status" value="1"/>
</dbReference>
<dbReference type="InterPro" id="IPR023577">
    <property type="entry name" value="CYTH_domain"/>
</dbReference>
<dbReference type="PANTHER" id="PTHR21028:SF2">
    <property type="entry name" value="CYTH DOMAIN-CONTAINING PROTEIN"/>
    <property type="match status" value="1"/>
</dbReference>
<gene>
    <name evidence="2" type="ORF">A6X21_16620</name>
</gene>
<dbReference type="Gene3D" id="2.40.320.10">
    <property type="entry name" value="Hypothetical Protein Pfu-838710-001"/>
    <property type="match status" value="1"/>
</dbReference>
<protein>
    <recommendedName>
        <fullName evidence="1">CYTH domain-containing protein</fullName>
    </recommendedName>
</protein>
<dbReference type="RefSeq" id="WP_068845914.1">
    <property type="nucleotide sequence ID" value="NZ_LYDR01000033.1"/>
</dbReference>
<evidence type="ECO:0000259" key="1">
    <source>
        <dbReference type="PROSITE" id="PS51707"/>
    </source>
</evidence>
<dbReference type="NCBIfam" id="TIGR00318">
    <property type="entry name" value="cyaB"/>
    <property type="match status" value="1"/>
</dbReference>
<dbReference type="SUPFAM" id="SSF55154">
    <property type="entry name" value="CYTH-like phosphatases"/>
    <property type="match status" value="1"/>
</dbReference>
<evidence type="ECO:0000313" key="2">
    <source>
        <dbReference type="EMBL" id="ODA35440.1"/>
    </source>
</evidence>
<dbReference type="AlphaFoldDB" id="A0A1C3EQB8"/>
<dbReference type="STRING" id="1841610.A6X21_16620"/>
<dbReference type="InterPro" id="IPR008173">
    <property type="entry name" value="Adenylyl_cyclase_CyaB"/>
</dbReference>
<name>A0A1C3EQB8_9PLAN</name>
<accession>A0A1C3EQB8</accession>
<dbReference type="PROSITE" id="PS51707">
    <property type="entry name" value="CYTH"/>
    <property type="match status" value="1"/>
</dbReference>
<dbReference type="OrthoDB" id="269802at2"/>
<evidence type="ECO:0000313" key="3">
    <source>
        <dbReference type="Proteomes" id="UP000094828"/>
    </source>
</evidence>
<dbReference type="PANTHER" id="PTHR21028">
    <property type="entry name" value="SI:CH211-156B7.4"/>
    <property type="match status" value="1"/>
</dbReference>
<dbReference type="SMART" id="SM01118">
    <property type="entry name" value="CYTH"/>
    <property type="match status" value="1"/>
</dbReference>
<proteinExistence type="predicted"/>
<comment type="caution">
    <text evidence="2">The sequence shown here is derived from an EMBL/GenBank/DDBJ whole genome shotgun (WGS) entry which is preliminary data.</text>
</comment>
<sequence length="195" mass="22092">MADIEVEMKFSLNDVEEFRGVLLAHEAICAGPATTESDEYFAHPGRDFATTGEALRVRSTPLETILTYKGPRLDQLTKTRHEIEAPLVGPMGALAADKSPLAICQILLALGFRSVRKVVKSRQFWTLPDEEYVLVCTIDHIPELGDFAELEIITEEHAWQPARDRLLEWAARLKLDQPENRSYLELLLDHEQRPS</sequence>
<organism evidence="2 3">
    <name type="scientific">Planctopirus hydrillae</name>
    <dbReference type="NCBI Taxonomy" id="1841610"/>
    <lineage>
        <taxon>Bacteria</taxon>
        <taxon>Pseudomonadati</taxon>
        <taxon>Planctomycetota</taxon>
        <taxon>Planctomycetia</taxon>
        <taxon>Planctomycetales</taxon>
        <taxon>Planctomycetaceae</taxon>
        <taxon>Planctopirus</taxon>
    </lineage>
</organism>
<dbReference type="InterPro" id="IPR033469">
    <property type="entry name" value="CYTH-like_dom_sf"/>
</dbReference>
<feature type="domain" description="CYTH" evidence="1">
    <location>
        <begin position="3"/>
        <end position="189"/>
    </location>
</feature>
<dbReference type="EMBL" id="LYDR01000033">
    <property type="protein sequence ID" value="ODA35440.1"/>
    <property type="molecule type" value="Genomic_DNA"/>
</dbReference>
<keyword evidence="3" id="KW-1185">Reference proteome</keyword>
<dbReference type="CDD" id="cd07890">
    <property type="entry name" value="CYTH-like_AC_IV-like"/>
    <property type="match status" value="1"/>
</dbReference>
<dbReference type="Proteomes" id="UP000094828">
    <property type="component" value="Unassembled WGS sequence"/>
</dbReference>